<evidence type="ECO:0000256" key="2">
    <source>
        <dbReference type="ARBA" id="ARBA00022478"/>
    </source>
</evidence>
<dbReference type="PROSITE" id="PS51913">
    <property type="entry name" value="HTH_HARE"/>
    <property type="match status" value="1"/>
</dbReference>
<evidence type="ECO:0000256" key="4">
    <source>
        <dbReference type="ARBA" id="ARBA00022695"/>
    </source>
</evidence>
<protein>
    <recommendedName>
        <fullName evidence="6">Probable DNA-directed RNA polymerase subunit delta</fullName>
    </recommendedName>
    <alternativeName>
        <fullName evidence="6">RNAP delta factor</fullName>
    </alternativeName>
</protein>
<feature type="compositionally biased region" description="Acidic residues" evidence="7">
    <location>
        <begin position="180"/>
        <end position="196"/>
    </location>
</feature>
<feature type="region of interest" description="Disordered" evidence="7">
    <location>
        <begin position="108"/>
        <end position="196"/>
    </location>
</feature>
<organism evidence="9 10">
    <name type="scientific">Listeria fleischmannii 1991</name>
    <dbReference type="NCBI Taxonomy" id="1430899"/>
    <lineage>
        <taxon>Bacteria</taxon>
        <taxon>Bacillati</taxon>
        <taxon>Bacillota</taxon>
        <taxon>Bacilli</taxon>
        <taxon>Bacillales</taxon>
        <taxon>Listeriaceae</taxon>
        <taxon>Listeria</taxon>
    </lineage>
</organism>
<dbReference type="GO" id="GO:0000428">
    <property type="term" value="C:DNA-directed RNA polymerase complex"/>
    <property type="evidence" value="ECO:0007669"/>
    <property type="project" value="UniProtKB-KW"/>
</dbReference>
<keyword evidence="5 6" id="KW-0804">Transcription</keyword>
<dbReference type="NCBIfam" id="TIGR04567">
    <property type="entry name" value="RNAP_delt_lowGC"/>
    <property type="match status" value="1"/>
</dbReference>
<evidence type="ECO:0000256" key="1">
    <source>
        <dbReference type="ARBA" id="ARBA00009828"/>
    </source>
</evidence>
<dbReference type="Pfam" id="PF05066">
    <property type="entry name" value="HARE-HTH"/>
    <property type="match status" value="1"/>
</dbReference>
<evidence type="ECO:0000256" key="5">
    <source>
        <dbReference type="ARBA" id="ARBA00023163"/>
    </source>
</evidence>
<comment type="similarity">
    <text evidence="1 6">Belongs to the RpoE family.</text>
</comment>
<keyword evidence="2 6" id="KW-0240">DNA-directed RNA polymerase</keyword>
<keyword evidence="4 6" id="KW-0548">Nucleotidyltransferase</keyword>
<dbReference type="InterPro" id="IPR038087">
    <property type="entry name" value="RNAP_delta_N_dom_sf"/>
</dbReference>
<keyword evidence="3 6" id="KW-0808">Transferase</keyword>
<dbReference type="AlphaFoldDB" id="A0A0J8GFK9"/>
<comment type="subunit">
    <text evidence="6">RNAP is composed of a core of 2 alpha, a beta and a beta' subunits. The core is associated with a delta subunit and one of several sigma factors.</text>
</comment>
<dbReference type="HAMAP" id="MF_00357">
    <property type="entry name" value="RNApol_bact_RpoE"/>
    <property type="match status" value="1"/>
</dbReference>
<dbReference type="InterPro" id="IPR029757">
    <property type="entry name" value="RpoE"/>
</dbReference>
<evidence type="ECO:0000313" key="9">
    <source>
        <dbReference type="EMBL" id="KMT59804.1"/>
    </source>
</evidence>
<keyword evidence="10" id="KW-1185">Reference proteome</keyword>
<evidence type="ECO:0000256" key="3">
    <source>
        <dbReference type="ARBA" id="ARBA00022679"/>
    </source>
</evidence>
<feature type="compositionally biased region" description="Acidic residues" evidence="7">
    <location>
        <begin position="121"/>
        <end position="167"/>
    </location>
</feature>
<gene>
    <name evidence="6" type="primary">rpoE</name>
    <name evidence="9" type="ORF">X560_1517</name>
</gene>
<evidence type="ECO:0000259" key="8">
    <source>
        <dbReference type="PROSITE" id="PS51913"/>
    </source>
</evidence>
<dbReference type="PATRIC" id="fig|1430899.3.peg.1274"/>
<comment type="caution">
    <text evidence="9">The sequence shown here is derived from an EMBL/GenBank/DDBJ whole genome shotgun (WGS) entry which is preliminary data.</text>
</comment>
<dbReference type="Proteomes" id="UP000052258">
    <property type="component" value="Unassembled WGS sequence"/>
</dbReference>
<name>A0A0J8GFK9_9LIST</name>
<reference evidence="9 10" key="1">
    <citation type="journal article" date="2015" name="Genome Biol. Evol.">
        <title>Comparative Genomics of Listeria Sensu Lato: Genus-Wide Differences in Evolutionary Dynamics and the Progressive Gain of Complex, Potentially Pathogenicity-Related Traits through Lateral Gene Transfer.</title>
        <authorList>
            <person name="Chiara M."/>
            <person name="Caruso M."/>
            <person name="D'Erchia A.M."/>
            <person name="Manzari C."/>
            <person name="Fraccalvieri R."/>
            <person name="Goffredo E."/>
            <person name="Latorre L."/>
            <person name="Miccolupo A."/>
            <person name="Padalino I."/>
            <person name="Santagada G."/>
            <person name="Chiocco D."/>
            <person name="Pesole G."/>
            <person name="Horner D.S."/>
            <person name="Parisi A."/>
        </authorList>
    </citation>
    <scope>NUCLEOTIDE SEQUENCE [LARGE SCALE GENOMIC DNA]</scope>
    <source>
        <strain evidence="9 10">1991</strain>
    </source>
</reference>
<evidence type="ECO:0000256" key="7">
    <source>
        <dbReference type="SAM" id="MobiDB-lite"/>
    </source>
</evidence>
<dbReference type="EMBL" id="AZHO01000013">
    <property type="protein sequence ID" value="KMT59804.1"/>
    <property type="molecule type" value="Genomic_DNA"/>
</dbReference>
<dbReference type="GO" id="GO:0006355">
    <property type="term" value="P:regulation of DNA-templated transcription"/>
    <property type="evidence" value="ECO:0007669"/>
    <property type="project" value="UniProtKB-UniRule"/>
</dbReference>
<sequence>MMIEKINVGLRKGVPALDLSNLSQEERKEVSLIDVAHYILEGRREVINFQELVGEIKNFLELTDDEMKERLVQFYTDMNIDGNFISLGNNTWGLRAWYPIDAIDEEVQTQTKPKKKRKSDDDDDEEEEMDDIMDDDIEYEDDDEVEELGEEEISLSDGLVDEDEDADDHLPDGIEGELATVEDDYSDGDYTEDPEE</sequence>
<dbReference type="GO" id="GO:0003899">
    <property type="term" value="F:DNA-directed RNA polymerase activity"/>
    <property type="evidence" value="ECO:0007669"/>
    <property type="project" value="UniProtKB-UniRule"/>
</dbReference>
<proteinExistence type="inferred from homology"/>
<accession>A0A0J8GFK9</accession>
<evidence type="ECO:0000313" key="10">
    <source>
        <dbReference type="Proteomes" id="UP000052258"/>
    </source>
</evidence>
<comment type="function">
    <text evidence="6">Participates in both the initiation and recycling phases of transcription. In the presence of the delta subunit, RNAP displays an increased specificity of transcription, a decreased affinity for nucleic acids, and an increased efficiency of RNA synthesis because of enhanced recycling.</text>
</comment>
<dbReference type="Gene3D" id="1.10.10.1250">
    <property type="entry name" value="RNA polymerase, subunit delta, N-terminal domain"/>
    <property type="match status" value="1"/>
</dbReference>
<evidence type="ECO:0000256" key="6">
    <source>
        <dbReference type="HAMAP-Rule" id="MF_00357"/>
    </source>
</evidence>
<feature type="domain" description="HTH HARE-type" evidence="8">
    <location>
        <begin position="30"/>
        <end position="97"/>
    </location>
</feature>
<dbReference type="InterPro" id="IPR007759">
    <property type="entry name" value="Asxl_HARE-HTH"/>
</dbReference>
<dbReference type="GO" id="GO:0006351">
    <property type="term" value="P:DNA-templated transcription"/>
    <property type="evidence" value="ECO:0007669"/>
    <property type="project" value="InterPro"/>
</dbReference>